<keyword evidence="4" id="KW-0052">Apoplast</keyword>
<dbReference type="EMBL" id="SWLB01000023">
    <property type="protein sequence ID" value="KAF3323789.1"/>
    <property type="molecule type" value="Genomic_DNA"/>
</dbReference>
<protein>
    <recommendedName>
        <fullName evidence="4">Dirigent protein</fullName>
    </recommendedName>
</protein>
<sequence>MASSISQAFLFSIILFLSINKACSDLPGEKNTHLHFYFHELISGSNATILQVVQAPNNTGFTFGAMPVRRVQGLVVASGKDGSLSTMLNFVFNDGAYNGSTLAIYGWFVLGNGITIERPVIGGTGAFRMARGYSIASPVIIISSTEYVYEYI</sequence>
<keyword evidence="4" id="KW-0732">Signal</keyword>
<name>A0A833VGW5_9POAL</name>
<comment type="subcellular location">
    <subcellularLocation>
        <location evidence="4">Secreted</location>
        <location evidence="4">Extracellular space</location>
        <location evidence="4">Apoplast</location>
    </subcellularLocation>
</comment>
<dbReference type="GO" id="GO:0009699">
    <property type="term" value="P:phenylpropanoid biosynthetic process"/>
    <property type="evidence" value="ECO:0007669"/>
    <property type="project" value="UniProtKB-ARBA"/>
</dbReference>
<accession>A0A833VGW5</accession>
<evidence type="ECO:0000313" key="6">
    <source>
        <dbReference type="Proteomes" id="UP000623129"/>
    </source>
</evidence>
<comment type="similarity">
    <text evidence="1 4">Belongs to the plant dirigent protein family.</text>
</comment>
<keyword evidence="3 4" id="KW-0964">Secreted</keyword>
<proteinExistence type="inferred from homology"/>
<evidence type="ECO:0000256" key="1">
    <source>
        <dbReference type="ARBA" id="ARBA00010746"/>
    </source>
</evidence>
<dbReference type="PANTHER" id="PTHR21495">
    <property type="entry name" value="NUCLEOPORIN-RELATED"/>
    <property type="match status" value="1"/>
</dbReference>
<feature type="chain" id="PRO_5033106804" description="Dirigent protein" evidence="4">
    <location>
        <begin position="25"/>
        <end position="152"/>
    </location>
</feature>
<comment type="subunit">
    <text evidence="2 4">Homodimer.</text>
</comment>
<evidence type="ECO:0000256" key="3">
    <source>
        <dbReference type="ARBA" id="ARBA00022525"/>
    </source>
</evidence>
<dbReference type="Pfam" id="PF03018">
    <property type="entry name" value="Dirigent"/>
    <property type="match status" value="1"/>
</dbReference>
<comment type="caution">
    <text evidence="5">The sequence shown here is derived from an EMBL/GenBank/DDBJ whole genome shotgun (WGS) entry which is preliminary data.</text>
</comment>
<gene>
    <name evidence="5" type="ORF">FCM35_KLT12520</name>
</gene>
<dbReference type="InterPro" id="IPR044859">
    <property type="entry name" value="Allene_oxi_cyc_Dirigent"/>
</dbReference>
<keyword evidence="6" id="KW-1185">Reference proteome</keyword>
<evidence type="ECO:0000256" key="4">
    <source>
        <dbReference type="RuleBase" id="RU363099"/>
    </source>
</evidence>
<dbReference type="AlphaFoldDB" id="A0A833VGW5"/>
<dbReference type="Proteomes" id="UP000623129">
    <property type="component" value="Unassembled WGS sequence"/>
</dbReference>
<dbReference type="GO" id="GO:0048046">
    <property type="term" value="C:apoplast"/>
    <property type="evidence" value="ECO:0007669"/>
    <property type="project" value="UniProtKB-SubCell"/>
</dbReference>
<dbReference type="Gene3D" id="2.40.480.10">
    <property type="entry name" value="Allene oxide cyclase-like"/>
    <property type="match status" value="1"/>
</dbReference>
<dbReference type="InterPro" id="IPR004265">
    <property type="entry name" value="Dirigent"/>
</dbReference>
<organism evidence="5 6">
    <name type="scientific">Carex littledalei</name>
    <dbReference type="NCBI Taxonomy" id="544730"/>
    <lineage>
        <taxon>Eukaryota</taxon>
        <taxon>Viridiplantae</taxon>
        <taxon>Streptophyta</taxon>
        <taxon>Embryophyta</taxon>
        <taxon>Tracheophyta</taxon>
        <taxon>Spermatophyta</taxon>
        <taxon>Magnoliopsida</taxon>
        <taxon>Liliopsida</taxon>
        <taxon>Poales</taxon>
        <taxon>Cyperaceae</taxon>
        <taxon>Cyperoideae</taxon>
        <taxon>Cariceae</taxon>
        <taxon>Carex</taxon>
        <taxon>Carex subgen. Euthyceras</taxon>
    </lineage>
</organism>
<feature type="signal peptide" evidence="4">
    <location>
        <begin position="1"/>
        <end position="24"/>
    </location>
</feature>
<evidence type="ECO:0000256" key="2">
    <source>
        <dbReference type="ARBA" id="ARBA00011738"/>
    </source>
</evidence>
<comment type="function">
    <text evidence="4">Dirigent proteins impart stereoselectivity on the phenoxy radical-coupling reaction, yielding optically active lignans from two molecules of coniferyl alcohol in the biosynthesis of lignans, flavonolignans, and alkaloids and thus plays a central role in plant secondary metabolism.</text>
</comment>
<evidence type="ECO:0000313" key="5">
    <source>
        <dbReference type="EMBL" id="KAF3323789.1"/>
    </source>
</evidence>
<reference evidence="5" key="1">
    <citation type="submission" date="2020-01" db="EMBL/GenBank/DDBJ databases">
        <title>Genome sequence of Kobresia littledalei, the first chromosome-level genome in the family Cyperaceae.</title>
        <authorList>
            <person name="Qu G."/>
        </authorList>
    </citation>
    <scope>NUCLEOTIDE SEQUENCE</scope>
    <source>
        <strain evidence="5">C.B.Clarke</strain>
        <tissue evidence="5">Leaf</tissue>
    </source>
</reference>